<dbReference type="EMBL" id="KC513604">
    <property type="protein sequence ID" value="AGE95002.1"/>
    <property type="molecule type" value="Genomic_DNA"/>
</dbReference>
<gene>
    <name evidence="2" type="ORF">ECU11_0580</name>
</gene>
<keyword evidence="1" id="KW-1133">Transmembrane helix</keyword>
<evidence type="ECO:0000313" key="2">
    <source>
        <dbReference type="EMBL" id="AGE95002.1"/>
    </source>
</evidence>
<dbReference type="VEuPathDB" id="MicrosporidiaDB:AEWR_110560"/>
<accession>M1K731</accession>
<protein>
    <submittedName>
        <fullName evidence="2">Uncharacterized protein</fullName>
    </submittedName>
</protein>
<proteinExistence type="predicted"/>
<dbReference type="VEuPathDB" id="MicrosporidiaDB:AEWQ_110560"/>
<organism evidence="2">
    <name type="scientific">Encephalitozoon cuniculi</name>
    <name type="common">Microsporidian parasite</name>
    <dbReference type="NCBI Taxonomy" id="6035"/>
    <lineage>
        <taxon>Eukaryota</taxon>
        <taxon>Fungi</taxon>
        <taxon>Fungi incertae sedis</taxon>
        <taxon>Microsporidia</taxon>
        <taxon>Unikaryonidae</taxon>
        <taxon>Encephalitozoon</taxon>
    </lineage>
</organism>
<dbReference type="VEuPathDB" id="MicrosporidiaDB:AEWD_110560"/>
<keyword evidence="1" id="KW-0472">Membrane</keyword>
<keyword evidence="1" id="KW-0812">Transmembrane</keyword>
<dbReference type="AlphaFoldDB" id="M1K731"/>
<evidence type="ECO:0000256" key="1">
    <source>
        <dbReference type="SAM" id="Phobius"/>
    </source>
</evidence>
<sequence>MLLLLLVPILTDNIEIPRDSFDTLKVGNTYISSAMHDASSWNSVKISFPGYYHYSVKEYEPRKLELIDATQYFGEKEEMRFRVDFETKHCGLIPDAWAMVVALTASSIIMFFMPIKNM</sequence>
<dbReference type="VEuPathDB" id="MicrosporidiaDB:ECU11_0580"/>
<name>M1K731_ENCCN</name>
<feature type="transmembrane region" description="Helical" evidence="1">
    <location>
        <begin position="96"/>
        <end position="115"/>
    </location>
</feature>
<reference evidence="2" key="1">
    <citation type="journal article" date="2013" name="Eukaryot. Cell">
        <title>Extremely Reduced Levels of Heterozygosity in the Vertebrate Pathogen Encephalitozoon cuniculi.</title>
        <authorList>
            <person name="Selman M."/>
            <person name="Sak B."/>
            <person name="Kvac M."/>
            <person name="Farinelli L."/>
            <person name="Weiss L.M."/>
            <person name="Corradi N."/>
        </authorList>
    </citation>
    <scope>NUCLEOTIDE SEQUENCE</scope>
</reference>
<dbReference type="VEuPathDB" id="MicrosporidiaDB:M970_110560"/>